<evidence type="ECO:0000313" key="4">
    <source>
        <dbReference type="Proteomes" id="UP000006039"/>
    </source>
</evidence>
<reference evidence="3" key="5">
    <citation type="submission" date="2018-04" db="UniProtKB">
        <authorList>
            <consortium name="EnsemblFungi"/>
        </authorList>
    </citation>
    <scope>IDENTIFICATION</scope>
    <source>
        <strain evidence="3">R3-111a-1</strain>
    </source>
</reference>
<dbReference type="VEuPathDB" id="FungiDB:GGTG_14164"/>
<accession>J8TTS6</accession>
<feature type="compositionally biased region" description="Basic and acidic residues" evidence="1">
    <location>
        <begin position="230"/>
        <end position="241"/>
    </location>
</feature>
<name>J8TTS6_GAET3</name>
<proteinExistence type="predicted"/>
<gene>
    <name evidence="3" type="primary">20354622</name>
    <name evidence="2" type="ORF">GGTG_14164</name>
</gene>
<evidence type="ECO:0000256" key="1">
    <source>
        <dbReference type="SAM" id="MobiDB-lite"/>
    </source>
</evidence>
<dbReference type="Proteomes" id="UP000006039">
    <property type="component" value="Unassembled WGS sequence"/>
</dbReference>
<dbReference type="EMBL" id="GL385553">
    <property type="protein sequence ID" value="EJT68254.1"/>
    <property type="molecule type" value="Genomic_DNA"/>
</dbReference>
<reference evidence="2" key="2">
    <citation type="submission" date="2010-07" db="EMBL/GenBank/DDBJ databases">
        <authorList>
            <consortium name="The Broad Institute Genome Sequencing Platform"/>
            <consortium name="Broad Institute Genome Sequencing Center for Infectious Disease"/>
            <person name="Ma L.-J."/>
            <person name="Dead R."/>
            <person name="Young S."/>
            <person name="Zeng Q."/>
            <person name="Koehrsen M."/>
            <person name="Alvarado L."/>
            <person name="Berlin A."/>
            <person name="Chapman S.B."/>
            <person name="Chen Z."/>
            <person name="Freedman E."/>
            <person name="Gellesch M."/>
            <person name="Goldberg J."/>
            <person name="Griggs A."/>
            <person name="Gujja S."/>
            <person name="Heilman E.R."/>
            <person name="Heiman D."/>
            <person name="Hepburn T."/>
            <person name="Howarth C."/>
            <person name="Jen D."/>
            <person name="Larson L."/>
            <person name="Mehta T."/>
            <person name="Neiman D."/>
            <person name="Pearson M."/>
            <person name="Roberts A."/>
            <person name="Saif S."/>
            <person name="Shea T."/>
            <person name="Shenoy N."/>
            <person name="Sisk P."/>
            <person name="Stolte C."/>
            <person name="Sykes S."/>
            <person name="Walk T."/>
            <person name="White J."/>
            <person name="Yandava C."/>
            <person name="Haas B."/>
            <person name="Nusbaum C."/>
            <person name="Birren B."/>
        </authorList>
    </citation>
    <scope>NUCLEOTIDE SEQUENCE</scope>
    <source>
        <strain evidence="2">R3-111a-1</strain>
    </source>
</reference>
<dbReference type="OrthoDB" id="5137723at2759"/>
<sequence length="288" mass="33515">MVENWRWKWEHRDDDDDTITKQRQNAILRALRLRQNLRRGDWVPPLPRSHLGPDASAAEADSFLISRPWFIFRLELQEEYTKLHRIPKPDPRYWETIKWEHKQRWEQYEKYRCVVGEAPCHWKWRHESRSPEPEHLLPIVPMGLPPPSPAISYTSSENDELDTIDLSTTEQPDGYWTQKGSMGMVGQCQNPAEFSGAPSPTPPPRSPRTRLEQLGPMPPCDDGFGSLADWWKEKQEIDDALRAPQAGRAERVEQKPMLEDPEAMPHQKDLIEGLQRTDQRDKNGAGDC</sequence>
<dbReference type="RefSeq" id="XP_009230356.1">
    <property type="nucleotide sequence ID" value="XM_009232092.1"/>
</dbReference>
<feature type="non-terminal residue" evidence="2">
    <location>
        <position position="288"/>
    </location>
</feature>
<dbReference type="GeneID" id="20354622"/>
<evidence type="ECO:0000313" key="2">
    <source>
        <dbReference type="EMBL" id="EJT68254.1"/>
    </source>
</evidence>
<dbReference type="AlphaFoldDB" id="J8TTS6"/>
<reference evidence="3" key="4">
    <citation type="journal article" date="2015" name="G3 (Bethesda)">
        <title>Genome sequences of three phytopathogenic species of the Magnaporthaceae family of fungi.</title>
        <authorList>
            <person name="Okagaki L.H."/>
            <person name="Nunes C.C."/>
            <person name="Sailsbery J."/>
            <person name="Clay B."/>
            <person name="Brown D."/>
            <person name="John T."/>
            <person name="Oh Y."/>
            <person name="Young N."/>
            <person name="Fitzgerald M."/>
            <person name="Haas B.J."/>
            <person name="Zeng Q."/>
            <person name="Young S."/>
            <person name="Adiconis X."/>
            <person name="Fan L."/>
            <person name="Levin J.Z."/>
            <person name="Mitchell T.K."/>
            <person name="Okubara P.A."/>
            <person name="Farman M.L."/>
            <person name="Kohn L.M."/>
            <person name="Birren B."/>
            <person name="Ma L.-J."/>
            <person name="Dean R.A."/>
        </authorList>
    </citation>
    <scope>NUCLEOTIDE SEQUENCE</scope>
    <source>
        <strain evidence="3">R3-111a-1</strain>
    </source>
</reference>
<evidence type="ECO:0000313" key="3">
    <source>
        <dbReference type="EnsemblFungi" id="EJT68254"/>
    </source>
</evidence>
<reference evidence="4" key="1">
    <citation type="submission" date="2010-07" db="EMBL/GenBank/DDBJ databases">
        <title>The genome sequence of Gaeumannomyces graminis var. tritici strain R3-111a-1.</title>
        <authorList>
            <consortium name="The Broad Institute Genome Sequencing Platform"/>
            <person name="Ma L.-J."/>
            <person name="Dead R."/>
            <person name="Young S."/>
            <person name="Zeng Q."/>
            <person name="Koehrsen M."/>
            <person name="Alvarado L."/>
            <person name="Berlin A."/>
            <person name="Chapman S.B."/>
            <person name="Chen Z."/>
            <person name="Freedman E."/>
            <person name="Gellesch M."/>
            <person name="Goldberg J."/>
            <person name="Griggs A."/>
            <person name="Gujja S."/>
            <person name="Heilman E.R."/>
            <person name="Heiman D."/>
            <person name="Hepburn T."/>
            <person name="Howarth C."/>
            <person name="Jen D."/>
            <person name="Larson L."/>
            <person name="Mehta T."/>
            <person name="Neiman D."/>
            <person name="Pearson M."/>
            <person name="Roberts A."/>
            <person name="Saif S."/>
            <person name="Shea T."/>
            <person name="Shenoy N."/>
            <person name="Sisk P."/>
            <person name="Stolte C."/>
            <person name="Sykes S."/>
            <person name="Walk T."/>
            <person name="White J."/>
            <person name="Yandava C."/>
            <person name="Haas B."/>
            <person name="Nusbaum C."/>
            <person name="Birren B."/>
        </authorList>
    </citation>
    <scope>NUCLEOTIDE SEQUENCE [LARGE SCALE GENOMIC DNA]</scope>
    <source>
        <strain evidence="4">R3-111a-1</strain>
    </source>
</reference>
<organism evidence="2">
    <name type="scientific">Gaeumannomyces tritici (strain R3-111a-1)</name>
    <name type="common">Wheat and barley take-all root rot fungus</name>
    <name type="synonym">Gaeumannomyces graminis var. tritici</name>
    <dbReference type="NCBI Taxonomy" id="644352"/>
    <lineage>
        <taxon>Eukaryota</taxon>
        <taxon>Fungi</taxon>
        <taxon>Dikarya</taxon>
        <taxon>Ascomycota</taxon>
        <taxon>Pezizomycotina</taxon>
        <taxon>Sordariomycetes</taxon>
        <taxon>Sordariomycetidae</taxon>
        <taxon>Magnaporthales</taxon>
        <taxon>Magnaporthaceae</taxon>
        <taxon>Gaeumannomyces</taxon>
    </lineage>
</organism>
<feature type="compositionally biased region" description="Basic and acidic residues" evidence="1">
    <location>
        <begin position="248"/>
        <end position="288"/>
    </location>
</feature>
<dbReference type="EnsemblFungi" id="EJT68254">
    <property type="protein sequence ID" value="EJT68254"/>
    <property type="gene ID" value="GGTG_14164"/>
</dbReference>
<reference evidence="2" key="3">
    <citation type="submission" date="2010-09" db="EMBL/GenBank/DDBJ databases">
        <title>Annotation of Gaeumannomyces graminis var. tritici R3-111a-1.</title>
        <authorList>
            <consortium name="The Broad Institute Genome Sequencing Platform"/>
            <person name="Ma L.-J."/>
            <person name="Dead R."/>
            <person name="Young S.K."/>
            <person name="Zeng Q."/>
            <person name="Gargeya S."/>
            <person name="Fitzgerald M."/>
            <person name="Haas B."/>
            <person name="Abouelleil A."/>
            <person name="Alvarado L."/>
            <person name="Arachchi H.M."/>
            <person name="Berlin A."/>
            <person name="Brown A."/>
            <person name="Chapman S.B."/>
            <person name="Chen Z."/>
            <person name="Dunbar C."/>
            <person name="Freedman E."/>
            <person name="Gearin G."/>
            <person name="Gellesch M."/>
            <person name="Goldberg J."/>
            <person name="Griggs A."/>
            <person name="Gujja S."/>
            <person name="Heiman D."/>
            <person name="Howarth C."/>
            <person name="Larson L."/>
            <person name="Lui A."/>
            <person name="MacDonald P.J.P."/>
            <person name="Mehta T."/>
            <person name="Montmayeur A."/>
            <person name="Murphy C."/>
            <person name="Neiman D."/>
            <person name="Pearson M."/>
            <person name="Priest M."/>
            <person name="Roberts A."/>
            <person name="Saif S."/>
            <person name="Shea T."/>
            <person name="Shenoy N."/>
            <person name="Sisk P."/>
            <person name="Stolte C."/>
            <person name="Sykes S."/>
            <person name="Yandava C."/>
            <person name="Wortman J."/>
            <person name="Nusbaum C."/>
            <person name="Birren B."/>
        </authorList>
    </citation>
    <scope>NUCLEOTIDE SEQUENCE</scope>
    <source>
        <strain evidence="2">R3-111a-1</strain>
    </source>
</reference>
<feature type="region of interest" description="Disordered" evidence="1">
    <location>
        <begin position="186"/>
        <end position="288"/>
    </location>
</feature>
<keyword evidence="4" id="KW-1185">Reference proteome</keyword>
<protein>
    <submittedName>
        <fullName evidence="2 3">Uncharacterized protein</fullName>
    </submittedName>
</protein>